<reference evidence="6 7" key="1">
    <citation type="submission" date="2018-03" db="EMBL/GenBank/DDBJ databases">
        <title>Genome sequence of the symbiotic type strain Mesorhizobium helmanticense CSLC115NT isolated from Lotus corniculatus nodules.</title>
        <authorList>
            <person name="Sannazzaro A.I."/>
            <person name="Torres Tejerizo G.A."/>
            <person name="Dip D."/>
            <person name="Caballero M."/>
            <person name="Pistorio M."/>
            <person name="Estrella M.J."/>
        </authorList>
    </citation>
    <scope>NUCLEOTIDE SEQUENCE [LARGE SCALE GENOMIC DNA]</scope>
    <source>
        <strain evidence="6 7">CSLC115N</strain>
    </source>
</reference>
<dbReference type="GO" id="GO:0003700">
    <property type="term" value="F:DNA-binding transcription factor activity"/>
    <property type="evidence" value="ECO:0007669"/>
    <property type="project" value="InterPro"/>
</dbReference>
<accession>A0A2T4IT03</accession>
<dbReference type="OrthoDB" id="9786526at2"/>
<dbReference type="InterPro" id="IPR005119">
    <property type="entry name" value="LysR_subst-bd"/>
</dbReference>
<dbReference type="Proteomes" id="UP000240259">
    <property type="component" value="Unassembled WGS sequence"/>
</dbReference>
<dbReference type="Gene3D" id="3.40.190.290">
    <property type="match status" value="1"/>
</dbReference>
<dbReference type="CDD" id="cd08471">
    <property type="entry name" value="PBP2_CrgA_like_2"/>
    <property type="match status" value="1"/>
</dbReference>
<evidence type="ECO:0000259" key="5">
    <source>
        <dbReference type="PROSITE" id="PS50931"/>
    </source>
</evidence>
<evidence type="ECO:0000256" key="3">
    <source>
        <dbReference type="ARBA" id="ARBA00023125"/>
    </source>
</evidence>
<dbReference type="FunFam" id="3.40.190.290:FF:000001">
    <property type="entry name" value="Transcriptional regulator, LysR family"/>
    <property type="match status" value="1"/>
</dbReference>
<dbReference type="SUPFAM" id="SSF46785">
    <property type="entry name" value="Winged helix' DNA-binding domain"/>
    <property type="match status" value="1"/>
</dbReference>
<dbReference type="Pfam" id="PF00126">
    <property type="entry name" value="HTH_1"/>
    <property type="match status" value="1"/>
</dbReference>
<evidence type="ECO:0000256" key="4">
    <source>
        <dbReference type="ARBA" id="ARBA00023163"/>
    </source>
</evidence>
<organism evidence="6 7">
    <name type="scientific">Mesorhizobium helmanticense</name>
    <dbReference type="NCBI Taxonomy" id="1776423"/>
    <lineage>
        <taxon>Bacteria</taxon>
        <taxon>Pseudomonadati</taxon>
        <taxon>Pseudomonadota</taxon>
        <taxon>Alphaproteobacteria</taxon>
        <taxon>Hyphomicrobiales</taxon>
        <taxon>Phyllobacteriaceae</taxon>
        <taxon>Mesorhizobium</taxon>
    </lineage>
</organism>
<sequence>MDRFEAMSLFVAAAEAGSLSAAGRHFGMPLATVSRKVSDLERHLETRLLNRSTRRLTLTDAGQAYLAACRRILGEVGEAERAAAGEYSTPTGELIVTAPIVFGRLHVLPVVTGFLAAYPDVDIRLTLADRITQLIEEHIDLAIRIGQLPDSSLVAIRVGSIRRVVCASPAYLAERGTPKTPNDLAAHNCIAFEGLTSPATWTFATGKTERAVPIRSRLRVNTAEAAIDAAIAGVGVTRVLSYQIAAAVRSGTLCPVLEAFEPQPWPVNLVHAGQGLLPVKLRAFLDFAAPRLREHLAQATW</sequence>
<evidence type="ECO:0000256" key="2">
    <source>
        <dbReference type="ARBA" id="ARBA00023015"/>
    </source>
</evidence>
<dbReference type="InterPro" id="IPR000847">
    <property type="entry name" value="LysR_HTH_N"/>
</dbReference>
<comment type="similarity">
    <text evidence="1">Belongs to the LysR transcriptional regulatory family.</text>
</comment>
<dbReference type="InterPro" id="IPR036388">
    <property type="entry name" value="WH-like_DNA-bd_sf"/>
</dbReference>
<dbReference type="FunFam" id="1.10.10.10:FF:000001">
    <property type="entry name" value="LysR family transcriptional regulator"/>
    <property type="match status" value="1"/>
</dbReference>
<dbReference type="Pfam" id="PF03466">
    <property type="entry name" value="LysR_substrate"/>
    <property type="match status" value="1"/>
</dbReference>
<evidence type="ECO:0000313" key="6">
    <source>
        <dbReference type="EMBL" id="PTE08767.1"/>
    </source>
</evidence>
<dbReference type="PROSITE" id="PS50931">
    <property type="entry name" value="HTH_LYSR"/>
    <property type="match status" value="1"/>
</dbReference>
<feature type="domain" description="HTH lysR-type" evidence="5">
    <location>
        <begin position="1"/>
        <end position="59"/>
    </location>
</feature>
<keyword evidence="3" id="KW-0238">DNA-binding</keyword>
<keyword evidence="4" id="KW-0804">Transcription</keyword>
<keyword evidence="2" id="KW-0805">Transcription regulation</keyword>
<dbReference type="InterPro" id="IPR036390">
    <property type="entry name" value="WH_DNA-bd_sf"/>
</dbReference>
<evidence type="ECO:0000256" key="1">
    <source>
        <dbReference type="ARBA" id="ARBA00009437"/>
    </source>
</evidence>
<name>A0A2T4IT03_9HYPH</name>
<proteinExistence type="inferred from homology"/>
<protein>
    <submittedName>
        <fullName evidence="6">LysR family transcriptional regulator</fullName>
    </submittedName>
</protein>
<dbReference type="AlphaFoldDB" id="A0A2T4IT03"/>
<dbReference type="InterPro" id="IPR058163">
    <property type="entry name" value="LysR-type_TF_proteobact-type"/>
</dbReference>
<dbReference type="EMBL" id="PZJX01000034">
    <property type="protein sequence ID" value="PTE08767.1"/>
    <property type="molecule type" value="Genomic_DNA"/>
</dbReference>
<dbReference type="PANTHER" id="PTHR30537:SF5">
    <property type="entry name" value="HTH-TYPE TRANSCRIPTIONAL ACTIVATOR TTDR-RELATED"/>
    <property type="match status" value="1"/>
</dbReference>
<dbReference type="SUPFAM" id="SSF53850">
    <property type="entry name" value="Periplasmic binding protein-like II"/>
    <property type="match status" value="1"/>
</dbReference>
<evidence type="ECO:0000313" key="7">
    <source>
        <dbReference type="Proteomes" id="UP000240259"/>
    </source>
</evidence>
<dbReference type="RefSeq" id="WP_107650746.1">
    <property type="nucleotide sequence ID" value="NZ_PZJX01000034.1"/>
</dbReference>
<dbReference type="Gene3D" id="1.10.10.10">
    <property type="entry name" value="Winged helix-like DNA-binding domain superfamily/Winged helix DNA-binding domain"/>
    <property type="match status" value="1"/>
</dbReference>
<comment type="caution">
    <text evidence="6">The sequence shown here is derived from an EMBL/GenBank/DDBJ whole genome shotgun (WGS) entry which is preliminary data.</text>
</comment>
<dbReference type="GO" id="GO:0006351">
    <property type="term" value="P:DNA-templated transcription"/>
    <property type="evidence" value="ECO:0007669"/>
    <property type="project" value="TreeGrafter"/>
</dbReference>
<dbReference type="GO" id="GO:0043565">
    <property type="term" value="F:sequence-specific DNA binding"/>
    <property type="evidence" value="ECO:0007669"/>
    <property type="project" value="TreeGrafter"/>
</dbReference>
<gene>
    <name evidence="6" type="ORF">C9427_19535</name>
</gene>
<keyword evidence="7" id="KW-1185">Reference proteome</keyword>
<dbReference type="PANTHER" id="PTHR30537">
    <property type="entry name" value="HTH-TYPE TRANSCRIPTIONAL REGULATOR"/>
    <property type="match status" value="1"/>
</dbReference>